<evidence type="ECO:0000256" key="12">
    <source>
        <dbReference type="ARBA" id="ARBA00022801"/>
    </source>
</evidence>
<comment type="cofactor">
    <cofactor evidence="15">
        <name>Mg(2+)</name>
        <dbReference type="ChEBI" id="CHEBI:18420"/>
    </cofactor>
</comment>
<evidence type="ECO:0000256" key="4">
    <source>
        <dbReference type="ARBA" id="ARBA00011738"/>
    </source>
</evidence>
<sequence>MNTLDRLQDRIAYRFQNLALLRQALTHRSAAAIHNERLEFLGDAALNFIVAARLYKRFAKVSEGDLSRMRARLVREETLAQVAETISVADALILGAGEMRSGGARRASIRADAVEAIIGAAYLDGGFGAAEAIVDHVIVPLITDTLGAEELRDPKTRLQEFLQGKGRALPFYELVEEKGQAHERRFVARCTVAGMPPTEAEDSSRRKAEQQAAQLMLEQLQGRLHEQRHAV</sequence>
<keyword evidence="12 15" id="KW-0378">Hydrolase</keyword>
<evidence type="ECO:0000256" key="2">
    <source>
        <dbReference type="ARBA" id="ARBA00004496"/>
    </source>
</evidence>
<dbReference type="Gene3D" id="1.10.1520.10">
    <property type="entry name" value="Ribonuclease III domain"/>
    <property type="match status" value="1"/>
</dbReference>
<dbReference type="GO" id="GO:0019843">
    <property type="term" value="F:rRNA binding"/>
    <property type="evidence" value="ECO:0007669"/>
    <property type="project" value="UniProtKB-KW"/>
</dbReference>
<reference evidence="18" key="1">
    <citation type="journal article" date="2021" name="ISME J.">
        <title>Genomic evolution of the class Acidithiobacillia: deep-branching Proteobacteria living in extreme acidic conditions.</title>
        <authorList>
            <person name="Moya-Beltran A."/>
            <person name="Beard S."/>
            <person name="Rojas-Villalobos C."/>
            <person name="Issotta F."/>
            <person name="Gallardo Y."/>
            <person name="Ulloa R."/>
            <person name="Giaveno A."/>
            <person name="Degli Esposti M."/>
            <person name="Johnson D.B."/>
            <person name="Quatrini R."/>
        </authorList>
    </citation>
    <scope>NUCLEOTIDE SEQUENCE</scope>
    <source>
        <strain evidence="18">VAN18-1</strain>
    </source>
</reference>
<dbReference type="EC" id="3.1.26.3" evidence="15"/>
<keyword evidence="13 15" id="KW-0460">Magnesium</keyword>
<evidence type="ECO:0000256" key="13">
    <source>
        <dbReference type="ARBA" id="ARBA00022842"/>
    </source>
</evidence>
<dbReference type="SMART" id="SM00358">
    <property type="entry name" value="DSRM"/>
    <property type="match status" value="1"/>
</dbReference>
<comment type="similarity">
    <text evidence="3">Belongs to the ribonuclease III family.</text>
</comment>
<dbReference type="GO" id="GO:0008033">
    <property type="term" value="P:tRNA processing"/>
    <property type="evidence" value="ECO:0007669"/>
    <property type="project" value="UniProtKB-KW"/>
</dbReference>
<evidence type="ECO:0000256" key="14">
    <source>
        <dbReference type="ARBA" id="ARBA00022884"/>
    </source>
</evidence>
<dbReference type="EMBL" id="JAAXYO010000182">
    <property type="protein sequence ID" value="MBU2789142.1"/>
    <property type="molecule type" value="Genomic_DNA"/>
</dbReference>
<keyword evidence="15" id="KW-0699">rRNA-binding</keyword>
<feature type="binding site" evidence="15">
    <location>
        <position position="39"/>
    </location>
    <ligand>
        <name>Mg(2+)</name>
        <dbReference type="ChEBI" id="CHEBI:18420"/>
    </ligand>
</feature>
<dbReference type="InterPro" id="IPR036389">
    <property type="entry name" value="RNase_III_sf"/>
</dbReference>
<dbReference type="PROSITE" id="PS00517">
    <property type="entry name" value="RNASE_3_1"/>
    <property type="match status" value="1"/>
</dbReference>
<dbReference type="Pfam" id="PF14622">
    <property type="entry name" value="Ribonucleas_3_3"/>
    <property type="match status" value="1"/>
</dbReference>
<dbReference type="Proteomes" id="UP001197378">
    <property type="component" value="Unassembled WGS sequence"/>
</dbReference>
<dbReference type="PROSITE" id="PS50137">
    <property type="entry name" value="DS_RBD"/>
    <property type="match status" value="1"/>
</dbReference>
<evidence type="ECO:0000256" key="10">
    <source>
        <dbReference type="ARBA" id="ARBA00022723"/>
    </source>
</evidence>
<evidence type="ECO:0000256" key="3">
    <source>
        <dbReference type="ARBA" id="ARBA00010183"/>
    </source>
</evidence>
<dbReference type="SMART" id="SM00535">
    <property type="entry name" value="RIBOc"/>
    <property type="match status" value="1"/>
</dbReference>
<keyword evidence="9 15" id="KW-0540">Nuclease</keyword>
<evidence type="ECO:0000256" key="8">
    <source>
        <dbReference type="ARBA" id="ARBA00022694"/>
    </source>
</evidence>
<evidence type="ECO:0000256" key="6">
    <source>
        <dbReference type="ARBA" id="ARBA00022552"/>
    </source>
</evidence>
<comment type="caution">
    <text evidence="18">The sequence shown here is derived from an EMBL/GenBank/DDBJ whole genome shotgun (WGS) entry which is preliminary data.</text>
</comment>
<feature type="domain" description="RNase III" evidence="17">
    <location>
        <begin position="4"/>
        <end position="126"/>
    </location>
</feature>
<dbReference type="GO" id="GO:0005737">
    <property type="term" value="C:cytoplasm"/>
    <property type="evidence" value="ECO:0007669"/>
    <property type="project" value="UniProtKB-SubCell"/>
</dbReference>
<keyword evidence="8 15" id="KW-0819">tRNA processing</keyword>
<dbReference type="Gene3D" id="3.30.160.20">
    <property type="match status" value="1"/>
</dbReference>
<evidence type="ECO:0000256" key="5">
    <source>
        <dbReference type="ARBA" id="ARBA00022490"/>
    </source>
</evidence>
<dbReference type="SUPFAM" id="SSF54768">
    <property type="entry name" value="dsRNA-binding domain-like"/>
    <property type="match status" value="1"/>
</dbReference>
<dbReference type="CDD" id="cd00593">
    <property type="entry name" value="RIBOc"/>
    <property type="match status" value="1"/>
</dbReference>
<feature type="active site" evidence="15">
    <location>
        <position position="115"/>
    </location>
</feature>
<comment type="catalytic activity">
    <reaction evidence="1 15">
        <text>Endonucleolytic cleavage to 5'-phosphomonoester.</text>
        <dbReference type="EC" id="3.1.26.3"/>
    </reaction>
</comment>
<evidence type="ECO:0000259" key="17">
    <source>
        <dbReference type="PROSITE" id="PS50142"/>
    </source>
</evidence>
<organism evidence="18 19">
    <name type="scientific">Igneacidithiobacillus copahuensis</name>
    <dbReference type="NCBI Taxonomy" id="2724909"/>
    <lineage>
        <taxon>Bacteria</taxon>
        <taxon>Pseudomonadati</taxon>
        <taxon>Pseudomonadota</taxon>
        <taxon>Acidithiobacillia</taxon>
        <taxon>Acidithiobacillales</taxon>
        <taxon>Acidithiobacillaceae</taxon>
        <taxon>Igneacidithiobacillus</taxon>
    </lineage>
</organism>
<dbReference type="RefSeq" id="WP_215871456.1">
    <property type="nucleotide sequence ID" value="NZ_JAAXYO010000182.1"/>
</dbReference>
<keyword evidence="11 15" id="KW-0255">Endonuclease</keyword>
<dbReference type="HAMAP" id="MF_00104">
    <property type="entry name" value="RNase_III"/>
    <property type="match status" value="1"/>
</dbReference>
<keyword evidence="5 15" id="KW-0963">Cytoplasm</keyword>
<dbReference type="InterPro" id="IPR000999">
    <property type="entry name" value="RNase_III_dom"/>
</dbReference>
<dbReference type="PANTHER" id="PTHR11207">
    <property type="entry name" value="RIBONUCLEASE III"/>
    <property type="match status" value="1"/>
</dbReference>
<comment type="subunit">
    <text evidence="4 15">Homodimer.</text>
</comment>
<feature type="binding site" evidence="15">
    <location>
        <position position="115"/>
    </location>
    <ligand>
        <name>Mg(2+)</name>
        <dbReference type="ChEBI" id="CHEBI:18420"/>
    </ligand>
</feature>
<dbReference type="GO" id="GO:0003725">
    <property type="term" value="F:double-stranded RNA binding"/>
    <property type="evidence" value="ECO:0007669"/>
    <property type="project" value="TreeGrafter"/>
</dbReference>
<keyword evidence="19" id="KW-1185">Reference proteome</keyword>
<dbReference type="InterPro" id="IPR011907">
    <property type="entry name" value="RNase_III"/>
</dbReference>
<dbReference type="GO" id="GO:0046872">
    <property type="term" value="F:metal ion binding"/>
    <property type="evidence" value="ECO:0007669"/>
    <property type="project" value="UniProtKB-KW"/>
</dbReference>
<feature type="binding site" evidence="15">
    <location>
        <position position="112"/>
    </location>
    <ligand>
        <name>Mg(2+)</name>
        <dbReference type="ChEBI" id="CHEBI:18420"/>
    </ligand>
</feature>
<gene>
    <name evidence="15 18" type="primary">rnc</name>
    <name evidence="18" type="ORF">HFQ13_13160</name>
</gene>
<evidence type="ECO:0000259" key="16">
    <source>
        <dbReference type="PROSITE" id="PS50137"/>
    </source>
</evidence>
<dbReference type="Pfam" id="PF00035">
    <property type="entry name" value="dsrm"/>
    <property type="match status" value="1"/>
</dbReference>
<evidence type="ECO:0000256" key="11">
    <source>
        <dbReference type="ARBA" id="ARBA00022759"/>
    </source>
</evidence>
<dbReference type="GO" id="GO:0006397">
    <property type="term" value="P:mRNA processing"/>
    <property type="evidence" value="ECO:0007669"/>
    <property type="project" value="UniProtKB-UniRule"/>
</dbReference>
<evidence type="ECO:0000256" key="1">
    <source>
        <dbReference type="ARBA" id="ARBA00000109"/>
    </source>
</evidence>
<comment type="subcellular location">
    <subcellularLocation>
        <location evidence="2 15">Cytoplasm</location>
    </subcellularLocation>
</comment>
<dbReference type="FunFam" id="3.30.160.20:FF:000003">
    <property type="entry name" value="Ribonuclease 3"/>
    <property type="match status" value="1"/>
</dbReference>
<dbReference type="PANTHER" id="PTHR11207:SF0">
    <property type="entry name" value="RIBONUCLEASE 3"/>
    <property type="match status" value="1"/>
</dbReference>
<evidence type="ECO:0000256" key="7">
    <source>
        <dbReference type="ARBA" id="ARBA00022664"/>
    </source>
</evidence>
<evidence type="ECO:0000313" key="18">
    <source>
        <dbReference type="EMBL" id="MBU2789142.1"/>
    </source>
</evidence>
<feature type="active site" evidence="15">
    <location>
        <position position="43"/>
    </location>
</feature>
<dbReference type="GO" id="GO:0042802">
    <property type="term" value="F:identical protein binding"/>
    <property type="evidence" value="ECO:0007669"/>
    <property type="project" value="UniProtKB-ARBA"/>
</dbReference>
<dbReference type="GO" id="GO:0004525">
    <property type="term" value="F:ribonuclease III activity"/>
    <property type="evidence" value="ECO:0007669"/>
    <property type="project" value="UniProtKB-UniRule"/>
</dbReference>
<dbReference type="GO" id="GO:0010468">
    <property type="term" value="P:regulation of gene expression"/>
    <property type="evidence" value="ECO:0007669"/>
    <property type="project" value="TreeGrafter"/>
</dbReference>
<comment type="function">
    <text evidence="15">Digests double-stranded RNA. Involved in the processing of primary rRNA transcript to yield the immediate precursors to the large and small rRNAs (23S and 16S). Processes some mRNAs, and tRNAs when they are encoded in the rRNA operon. Processes pre-crRNA and tracrRNA of type II CRISPR loci if present in the organism.</text>
</comment>
<keyword evidence="10 15" id="KW-0479">Metal-binding</keyword>
<protein>
    <recommendedName>
        <fullName evidence="15">Ribonuclease 3</fullName>
        <ecNumber evidence="15">3.1.26.3</ecNumber>
    </recommendedName>
    <alternativeName>
        <fullName evidence="15">Ribonuclease III</fullName>
        <shortName evidence="15">RNase III</shortName>
    </alternativeName>
</protein>
<evidence type="ECO:0000256" key="15">
    <source>
        <dbReference type="HAMAP-Rule" id="MF_00104"/>
    </source>
</evidence>
<dbReference type="NCBIfam" id="TIGR02191">
    <property type="entry name" value="RNaseIII"/>
    <property type="match status" value="1"/>
</dbReference>
<dbReference type="AlphaFoldDB" id="A0AAE3CKS3"/>
<proteinExistence type="inferred from homology"/>
<dbReference type="GO" id="GO:0006364">
    <property type="term" value="P:rRNA processing"/>
    <property type="evidence" value="ECO:0007669"/>
    <property type="project" value="UniProtKB-UniRule"/>
</dbReference>
<dbReference type="FunFam" id="1.10.1520.10:FF:000001">
    <property type="entry name" value="Ribonuclease 3"/>
    <property type="match status" value="1"/>
</dbReference>
<keyword evidence="7 15" id="KW-0507">mRNA processing</keyword>
<evidence type="ECO:0000256" key="9">
    <source>
        <dbReference type="ARBA" id="ARBA00022722"/>
    </source>
</evidence>
<dbReference type="InterPro" id="IPR014720">
    <property type="entry name" value="dsRBD_dom"/>
</dbReference>
<dbReference type="SUPFAM" id="SSF69065">
    <property type="entry name" value="RNase III domain-like"/>
    <property type="match status" value="1"/>
</dbReference>
<dbReference type="CDD" id="cd10845">
    <property type="entry name" value="DSRM_RNAse_III_family"/>
    <property type="match status" value="1"/>
</dbReference>
<dbReference type="PROSITE" id="PS50142">
    <property type="entry name" value="RNASE_3_2"/>
    <property type="match status" value="1"/>
</dbReference>
<accession>A0AAE3CKS3</accession>
<keyword evidence="6 15" id="KW-0698">rRNA processing</keyword>
<feature type="domain" description="DRBM" evidence="16">
    <location>
        <begin position="153"/>
        <end position="222"/>
    </location>
</feature>
<evidence type="ECO:0000313" key="19">
    <source>
        <dbReference type="Proteomes" id="UP001197378"/>
    </source>
</evidence>
<keyword evidence="14 15" id="KW-0694">RNA-binding</keyword>
<name>A0AAE3CKS3_9PROT</name>